<dbReference type="RefSeq" id="WP_089725871.1">
    <property type="nucleotide sequence ID" value="NZ_FNGI01000001.1"/>
</dbReference>
<organism evidence="3 4">
    <name type="scientific">Modicisalibacter muralis</name>
    <dbReference type="NCBI Taxonomy" id="119000"/>
    <lineage>
        <taxon>Bacteria</taxon>
        <taxon>Pseudomonadati</taxon>
        <taxon>Pseudomonadota</taxon>
        <taxon>Gammaproteobacteria</taxon>
        <taxon>Oceanospirillales</taxon>
        <taxon>Halomonadaceae</taxon>
        <taxon>Modicisalibacter</taxon>
    </lineage>
</organism>
<dbReference type="Proteomes" id="UP000198654">
    <property type="component" value="Unassembled WGS sequence"/>
</dbReference>
<proteinExistence type="predicted"/>
<dbReference type="InterPro" id="IPR036188">
    <property type="entry name" value="FAD/NAD-bd_sf"/>
</dbReference>
<protein>
    <submittedName>
        <fullName evidence="3">Glycine/D-amino acid oxidase</fullName>
    </submittedName>
</protein>
<keyword evidence="1" id="KW-0560">Oxidoreductase</keyword>
<dbReference type="OrthoDB" id="311718at2"/>
<dbReference type="AlphaFoldDB" id="A0A1G9H455"/>
<dbReference type="SUPFAM" id="SSF51905">
    <property type="entry name" value="FAD/NAD(P)-binding domain"/>
    <property type="match status" value="1"/>
</dbReference>
<keyword evidence="4" id="KW-1185">Reference proteome</keyword>
<evidence type="ECO:0000313" key="3">
    <source>
        <dbReference type="EMBL" id="SDL07584.1"/>
    </source>
</evidence>
<feature type="domain" description="FAD dependent oxidoreductase" evidence="2">
    <location>
        <begin position="35"/>
        <end position="388"/>
    </location>
</feature>
<accession>A0A1G9H455</accession>
<name>A0A1G9H455_9GAMM</name>
<dbReference type="Gene3D" id="3.50.50.60">
    <property type="entry name" value="FAD/NAD(P)-binding domain"/>
    <property type="match status" value="1"/>
</dbReference>
<evidence type="ECO:0000313" key="4">
    <source>
        <dbReference type="Proteomes" id="UP000198654"/>
    </source>
</evidence>
<evidence type="ECO:0000259" key="2">
    <source>
        <dbReference type="Pfam" id="PF01266"/>
    </source>
</evidence>
<dbReference type="PANTHER" id="PTHR13847:SF281">
    <property type="entry name" value="FAD DEPENDENT OXIDOREDUCTASE DOMAIN-CONTAINING PROTEIN"/>
    <property type="match status" value="1"/>
</dbReference>
<gene>
    <name evidence="3" type="ORF">SAMN05661010_00905</name>
</gene>
<dbReference type="Gene3D" id="3.30.9.10">
    <property type="entry name" value="D-Amino Acid Oxidase, subunit A, domain 2"/>
    <property type="match status" value="1"/>
</dbReference>
<sequence length="433" mass="47272">MNAKLEPTPMPASLWAASAVAGREYPVLRGAQRTRVAIVGGGFTGLSAALHLAERGVEVTLLEAQSIGWGASGRNGGQVIPGLKHDPDTLIKRYGRERGQALIDTTGRNADVVFELIERLGIECDATRHGWIQPALDGASLRVTQGRARQWQEHGVPVTLLDRQEVSEQLGSSAYIGGWIDPRAGGLNPLSYCRGLAKAADHAGARLCEYSPVEQLQRQPDGWKLKLATGGEVIADQVLVCTNGYSGDLWPRLRQSVIAANSFQIATRPLSDAEGASVIPGNQVVSDARKLLLYYRRDSQGRLLMGGRGPFHDPQGPNDFTHLRRAIAQVYPALADVDIEYRWHGRVALTRDAMPHVHQPAPGLTIALGYNGRGVGMATHLGKLLGERLGSEDNDWQLPFSLSPIRPIPLHFLQKVYVGTVVNYYRLRDRLHI</sequence>
<dbReference type="InterPro" id="IPR006076">
    <property type="entry name" value="FAD-dep_OxRdtase"/>
</dbReference>
<dbReference type="Pfam" id="PF01266">
    <property type="entry name" value="DAO"/>
    <property type="match status" value="1"/>
</dbReference>
<evidence type="ECO:0000256" key="1">
    <source>
        <dbReference type="ARBA" id="ARBA00023002"/>
    </source>
</evidence>
<dbReference type="GO" id="GO:0005737">
    <property type="term" value="C:cytoplasm"/>
    <property type="evidence" value="ECO:0007669"/>
    <property type="project" value="TreeGrafter"/>
</dbReference>
<dbReference type="STRING" id="119000.SAMN05661010_00905"/>
<reference evidence="3 4" key="1">
    <citation type="submission" date="2016-10" db="EMBL/GenBank/DDBJ databases">
        <authorList>
            <person name="de Groot N.N."/>
        </authorList>
    </citation>
    <scope>NUCLEOTIDE SEQUENCE [LARGE SCALE GENOMIC DNA]</scope>
    <source>
        <strain evidence="3 4">DSM 14789</strain>
    </source>
</reference>
<dbReference type="PANTHER" id="PTHR13847">
    <property type="entry name" value="SARCOSINE DEHYDROGENASE-RELATED"/>
    <property type="match status" value="1"/>
</dbReference>
<dbReference type="GO" id="GO:0016491">
    <property type="term" value="F:oxidoreductase activity"/>
    <property type="evidence" value="ECO:0007669"/>
    <property type="project" value="UniProtKB-KW"/>
</dbReference>
<dbReference type="EMBL" id="FNGI01000001">
    <property type="protein sequence ID" value="SDL07584.1"/>
    <property type="molecule type" value="Genomic_DNA"/>
</dbReference>